<dbReference type="Proteomes" id="UP001198571">
    <property type="component" value="Unassembled WGS sequence"/>
</dbReference>
<reference evidence="2 3" key="1">
    <citation type="submission" date="2020-07" db="EMBL/GenBank/DDBJ databases">
        <title>Pseudogemmobacter sp. nov., isolated from poultry manure in Taiwan.</title>
        <authorList>
            <person name="Lin S.-Y."/>
            <person name="Tang Y.-S."/>
            <person name="Young C.-C."/>
        </authorList>
    </citation>
    <scope>NUCLEOTIDE SEQUENCE [LARGE SCALE GENOMIC DNA]</scope>
    <source>
        <strain evidence="2 3">CC-YST710</strain>
    </source>
</reference>
<protein>
    <submittedName>
        <fullName evidence="2">Cobalamin biosynthesis protein</fullName>
    </submittedName>
</protein>
<dbReference type="Pfam" id="PF01890">
    <property type="entry name" value="CbiG_C"/>
    <property type="match status" value="1"/>
</dbReference>
<dbReference type="InterPro" id="IPR036518">
    <property type="entry name" value="CobE/GbiG_C_sf"/>
</dbReference>
<dbReference type="Gene3D" id="3.30.420.180">
    <property type="entry name" value="CobE/GbiG C-terminal domain"/>
    <property type="match status" value="1"/>
</dbReference>
<comment type="caution">
    <text evidence="2">The sequence shown here is derived from an EMBL/GenBank/DDBJ whole genome shotgun (WGS) entry which is preliminary data.</text>
</comment>
<dbReference type="EMBL" id="JACDXX010000010">
    <property type="protein sequence ID" value="MCB5410668.1"/>
    <property type="molecule type" value="Genomic_DNA"/>
</dbReference>
<keyword evidence="3" id="KW-1185">Reference proteome</keyword>
<accession>A0ABS8CNB8</accession>
<evidence type="ECO:0000313" key="3">
    <source>
        <dbReference type="Proteomes" id="UP001198571"/>
    </source>
</evidence>
<proteinExistence type="predicted"/>
<dbReference type="InterPro" id="IPR002750">
    <property type="entry name" value="CobE/GbiG_C"/>
</dbReference>
<feature type="domain" description="CobE/GbiG C-terminal" evidence="1">
    <location>
        <begin position="28"/>
        <end position="92"/>
    </location>
</feature>
<gene>
    <name evidence="2" type="ORF">H0485_11760</name>
</gene>
<name>A0ABS8CNB8_9RHOB</name>
<evidence type="ECO:0000259" key="1">
    <source>
        <dbReference type="Pfam" id="PF01890"/>
    </source>
</evidence>
<dbReference type="SUPFAM" id="SSF159664">
    <property type="entry name" value="CobE/GbiG C-terminal domain-like"/>
    <property type="match status" value="1"/>
</dbReference>
<sequence>MQIPPGTAIALPAFRASHRVADWLWRAGHALIALHPVQLKGVVTPSQSDRILALYGTGCLAEACALCACGPGAELAITRRLSPEGHITAALAVPHHPKDRQEAMA</sequence>
<organism evidence="2 3">
    <name type="scientific">Pseudogemmobacter faecipullorum</name>
    <dbReference type="NCBI Taxonomy" id="2755041"/>
    <lineage>
        <taxon>Bacteria</taxon>
        <taxon>Pseudomonadati</taxon>
        <taxon>Pseudomonadota</taxon>
        <taxon>Alphaproteobacteria</taxon>
        <taxon>Rhodobacterales</taxon>
        <taxon>Paracoccaceae</taxon>
        <taxon>Pseudogemmobacter</taxon>
    </lineage>
</organism>
<evidence type="ECO:0000313" key="2">
    <source>
        <dbReference type="EMBL" id="MCB5410668.1"/>
    </source>
</evidence>